<evidence type="ECO:0000259" key="4">
    <source>
        <dbReference type="PROSITE" id="PS50102"/>
    </source>
</evidence>
<dbReference type="GO" id="GO:0005689">
    <property type="term" value="C:U12-type spliceosomal complex"/>
    <property type="evidence" value="ECO:0007669"/>
    <property type="project" value="TreeGrafter"/>
</dbReference>
<dbReference type="SMART" id="SM00360">
    <property type="entry name" value="RRM"/>
    <property type="match status" value="1"/>
</dbReference>
<accession>A0A433PVD2</accession>
<feature type="non-terminal residue" evidence="5">
    <location>
        <position position="1"/>
    </location>
</feature>
<evidence type="ECO:0000256" key="2">
    <source>
        <dbReference type="PROSITE-ProRule" id="PRU00176"/>
    </source>
</evidence>
<feature type="compositionally biased region" description="Basic and acidic residues" evidence="3">
    <location>
        <begin position="48"/>
        <end position="70"/>
    </location>
</feature>
<organism evidence="5 6">
    <name type="scientific">Jimgerdemannia flammicorona</name>
    <dbReference type="NCBI Taxonomy" id="994334"/>
    <lineage>
        <taxon>Eukaryota</taxon>
        <taxon>Fungi</taxon>
        <taxon>Fungi incertae sedis</taxon>
        <taxon>Mucoromycota</taxon>
        <taxon>Mucoromycotina</taxon>
        <taxon>Endogonomycetes</taxon>
        <taxon>Endogonales</taxon>
        <taxon>Endogonaceae</taxon>
        <taxon>Jimgerdemannia</taxon>
    </lineage>
</organism>
<evidence type="ECO:0000313" key="6">
    <source>
        <dbReference type="Proteomes" id="UP000274822"/>
    </source>
</evidence>
<dbReference type="SUPFAM" id="SSF54928">
    <property type="entry name" value="RNA-binding domain, RBD"/>
    <property type="match status" value="1"/>
</dbReference>
<evidence type="ECO:0000256" key="3">
    <source>
        <dbReference type="SAM" id="MobiDB-lite"/>
    </source>
</evidence>
<sequence length="346" mass="38220">NNELSHCGVLFIVQFRNPATTGTKRKNRDELLSSDESELESDAEGEQAVDRRTTSGKKPWRELPEQKRVAPDVWSKKPATKGGAKMIKIVLKDSSMMGEVDGEKESEGSGVRIEGMESDTKFEETTVPTAEANHVPSQDELSKKQMSSVLDEIAGQIVSKDGTEVADIMPMDEVEGETVAAAGQVAKDQEAKSLEMEMEVDMTSESSPYITLTELEANRIPKDEWQSLPAFKRYTPGDPSTTLYIKNLAYKTVTVDDLLHVFGRYCGRGVAEADARRISSVFTQSSSSLSQLDIRFMKEGRMKGQAFVRLRDVVTARRALDEVCGYMLKGKPMVVQFGKGGREDTG</sequence>
<dbReference type="Gene3D" id="3.30.70.330">
    <property type="match status" value="1"/>
</dbReference>
<dbReference type="PROSITE" id="PS50102">
    <property type="entry name" value="RRM"/>
    <property type="match status" value="1"/>
</dbReference>
<reference evidence="5 6" key="1">
    <citation type="journal article" date="2018" name="New Phytol.">
        <title>Phylogenomics of Endogonaceae and evolution of mycorrhizas within Mucoromycota.</title>
        <authorList>
            <person name="Chang Y."/>
            <person name="Desiro A."/>
            <person name="Na H."/>
            <person name="Sandor L."/>
            <person name="Lipzen A."/>
            <person name="Clum A."/>
            <person name="Barry K."/>
            <person name="Grigoriev I.V."/>
            <person name="Martin F.M."/>
            <person name="Stajich J.E."/>
            <person name="Smith M.E."/>
            <person name="Bonito G."/>
            <person name="Spatafora J.W."/>
        </authorList>
    </citation>
    <scope>NUCLEOTIDE SEQUENCE [LARGE SCALE GENOMIC DNA]</scope>
    <source>
        <strain evidence="5 6">AD002</strain>
    </source>
</reference>
<proteinExistence type="predicted"/>
<evidence type="ECO:0000313" key="5">
    <source>
        <dbReference type="EMBL" id="RUS21424.1"/>
    </source>
</evidence>
<evidence type="ECO:0000256" key="1">
    <source>
        <dbReference type="ARBA" id="ARBA00022884"/>
    </source>
</evidence>
<dbReference type="InterPro" id="IPR012677">
    <property type="entry name" value="Nucleotide-bd_a/b_plait_sf"/>
</dbReference>
<feature type="region of interest" description="Disordered" evidence="3">
    <location>
        <begin position="18"/>
        <end position="78"/>
    </location>
</feature>
<protein>
    <recommendedName>
        <fullName evidence="4">RRM domain-containing protein</fullName>
    </recommendedName>
</protein>
<dbReference type="Proteomes" id="UP000274822">
    <property type="component" value="Unassembled WGS sequence"/>
</dbReference>
<keyword evidence="6" id="KW-1185">Reference proteome</keyword>
<dbReference type="GO" id="GO:0000398">
    <property type="term" value="P:mRNA splicing, via spliceosome"/>
    <property type="evidence" value="ECO:0007669"/>
    <property type="project" value="TreeGrafter"/>
</dbReference>
<dbReference type="EMBL" id="RBNJ01020583">
    <property type="protein sequence ID" value="RUS21424.1"/>
    <property type="molecule type" value="Genomic_DNA"/>
</dbReference>
<dbReference type="AlphaFoldDB" id="A0A433PVD2"/>
<feature type="compositionally biased region" description="Acidic residues" evidence="3">
    <location>
        <begin position="32"/>
        <end position="47"/>
    </location>
</feature>
<keyword evidence="1 2" id="KW-0694">RNA-binding</keyword>
<dbReference type="InterPro" id="IPR000504">
    <property type="entry name" value="RRM_dom"/>
</dbReference>
<comment type="caution">
    <text evidence="5">The sequence shown here is derived from an EMBL/GenBank/DDBJ whole genome shotgun (WGS) entry which is preliminary data.</text>
</comment>
<dbReference type="GO" id="GO:0097157">
    <property type="term" value="F:pre-mRNA intronic binding"/>
    <property type="evidence" value="ECO:0007669"/>
    <property type="project" value="TreeGrafter"/>
</dbReference>
<gene>
    <name evidence="5" type="ORF">BC938DRAFT_475412</name>
</gene>
<dbReference type="GO" id="GO:0030626">
    <property type="term" value="F:U12 snRNA binding"/>
    <property type="evidence" value="ECO:0007669"/>
    <property type="project" value="TreeGrafter"/>
</dbReference>
<feature type="domain" description="RRM" evidence="4">
    <location>
        <begin position="241"/>
        <end position="340"/>
    </location>
</feature>
<dbReference type="PANTHER" id="PTHR16105">
    <property type="entry name" value="RNA-BINDING REGION-CONTAINING PROTEIN 3"/>
    <property type="match status" value="1"/>
</dbReference>
<name>A0A433PVD2_9FUNG</name>
<dbReference type="InterPro" id="IPR035979">
    <property type="entry name" value="RBD_domain_sf"/>
</dbReference>
<dbReference type="InterPro" id="IPR045164">
    <property type="entry name" value="RBM41/RNPC3"/>
</dbReference>
<dbReference type="PANTHER" id="PTHR16105:SF0">
    <property type="entry name" value="RNA-BINDING REGION-CONTAINING PROTEIN 3"/>
    <property type="match status" value="1"/>
</dbReference>